<accession>A0A937FA10</accession>
<evidence type="ECO:0000256" key="13">
    <source>
        <dbReference type="ARBA" id="ARBA00026054"/>
    </source>
</evidence>
<comment type="subunit">
    <text evidence="15">F-type ATPases have 2 components, F(1) - the catalytic core - and F(0) - the membrane proton channel. F(1) has five subunits: alpha(3), beta(3), gamma(1), delta(1), epsilon(1). F(0) has three main subunits: a(1), b(2) and c(10-14). The alpha and beta chains form an alternating ring which encloses part of the gamma chain. F(1) is attached to F(0) by a central stalk formed by the gamma and epsilon chains, while a peripheral stalk is formed by the delta and b chains.</text>
</comment>
<dbReference type="InterPro" id="IPR028987">
    <property type="entry name" value="ATP_synth_B-like_membr_sf"/>
</dbReference>
<dbReference type="NCBIfam" id="NF011041">
    <property type="entry name" value="PRK14471.1"/>
    <property type="match status" value="1"/>
</dbReference>
<evidence type="ECO:0000256" key="7">
    <source>
        <dbReference type="ARBA" id="ARBA00022989"/>
    </source>
</evidence>
<dbReference type="GO" id="GO:0005886">
    <property type="term" value="C:plasma membrane"/>
    <property type="evidence" value="ECO:0007669"/>
    <property type="project" value="UniProtKB-SubCell"/>
</dbReference>
<keyword evidence="9 15" id="KW-0472">Membrane</keyword>
<protein>
    <recommendedName>
        <fullName evidence="15">ATP synthase subunit b</fullName>
    </recommendedName>
    <alternativeName>
        <fullName evidence="15">ATP synthase F(0) sector subunit b</fullName>
    </alternativeName>
    <alternativeName>
        <fullName evidence="15">ATPase subunit I</fullName>
    </alternativeName>
    <alternativeName>
        <fullName evidence="15">F-type ATPase subunit b</fullName>
        <shortName evidence="15">F-ATPase subunit b</shortName>
    </alternativeName>
</protein>
<proteinExistence type="inferred from homology"/>
<keyword evidence="10 15" id="KW-0066">ATP synthesis</keyword>
<dbReference type="InterPro" id="IPR005864">
    <property type="entry name" value="ATP_synth_F0_bsu_bac"/>
</dbReference>
<evidence type="ECO:0000256" key="14">
    <source>
        <dbReference type="ARBA" id="ARBA00037847"/>
    </source>
</evidence>
<dbReference type="InterPro" id="IPR050059">
    <property type="entry name" value="ATP_synthase_B_chain"/>
</dbReference>
<dbReference type="GO" id="GO:0012505">
    <property type="term" value="C:endomembrane system"/>
    <property type="evidence" value="ECO:0007669"/>
    <property type="project" value="UniProtKB-SubCell"/>
</dbReference>
<dbReference type="AlphaFoldDB" id="A0A937FA10"/>
<comment type="subunit">
    <text evidence="13">F-type ATPases have 2 components, F(1) - the catalytic core - and F(0) - the membrane proton channel. F(1) has five subunits: alpha(3), beta(3), gamma(1), delta(1), epsilon(1). F(0) has four main subunits: a(1), b(2) and c(10-14). The alpha and beta chains form an alternating ring which encloses part of the gamma chain. F(1) is attached to F(0) by a central stalk formed by the gamma and epsilon chains, while a peripheral stalk is formed by the delta and b chains.</text>
</comment>
<gene>
    <name evidence="15" type="primary">atpF</name>
    <name evidence="18" type="ORF">JL102_16445</name>
</gene>
<dbReference type="PANTHER" id="PTHR33445:SF1">
    <property type="entry name" value="ATP SYNTHASE SUBUNIT B"/>
    <property type="match status" value="1"/>
</dbReference>
<sequence length="166" mass="19201">MDQLINDFSPGLFIMQALIFLVLLFILAKFAWKPIIQSLKIREESIQDALDAAERAKQEMERLKSDNERLLDEARQEREQILKDARQVANSLKEEASLDAEKQAKRILEDARLAIKNEKQAALTEVKNQVAKLSLQITEKLLRRELADEKAQKELIEDFVKDTKLN</sequence>
<evidence type="ECO:0000256" key="1">
    <source>
        <dbReference type="ARBA" id="ARBA00005513"/>
    </source>
</evidence>
<dbReference type="GO" id="GO:0045259">
    <property type="term" value="C:proton-transporting ATP synthase complex"/>
    <property type="evidence" value="ECO:0007669"/>
    <property type="project" value="UniProtKB-KW"/>
</dbReference>
<evidence type="ECO:0000256" key="17">
    <source>
        <dbReference type="SAM" id="Coils"/>
    </source>
</evidence>
<evidence type="ECO:0000256" key="4">
    <source>
        <dbReference type="ARBA" id="ARBA00022547"/>
    </source>
</evidence>
<dbReference type="PANTHER" id="PTHR33445">
    <property type="entry name" value="ATP SYNTHASE SUBUNIT B', CHLOROPLASTIC"/>
    <property type="match status" value="1"/>
</dbReference>
<keyword evidence="6 15" id="KW-0375">Hydrogen ion transport</keyword>
<evidence type="ECO:0000256" key="9">
    <source>
        <dbReference type="ARBA" id="ARBA00023136"/>
    </source>
</evidence>
<dbReference type="NCBIfam" id="TIGR01144">
    <property type="entry name" value="ATP_synt_b"/>
    <property type="match status" value="1"/>
</dbReference>
<evidence type="ECO:0000256" key="11">
    <source>
        <dbReference type="ARBA" id="ARBA00025198"/>
    </source>
</evidence>
<reference evidence="18" key="1">
    <citation type="submission" date="2021-01" db="EMBL/GenBank/DDBJ databases">
        <title>Fulvivirga kasyanovii gen. nov., sp nov., a novel member of the phylum Bacteroidetes isolated from seawater in a mussel farm.</title>
        <authorList>
            <person name="Zhao L.-H."/>
            <person name="Wang Z.-J."/>
        </authorList>
    </citation>
    <scope>NUCLEOTIDE SEQUENCE</scope>
    <source>
        <strain evidence="18">2943</strain>
    </source>
</reference>
<dbReference type="HAMAP" id="MF_01398">
    <property type="entry name" value="ATP_synth_b_bprime"/>
    <property type="match status" value="1"/>
</dbReference>
<comment type="similarity">
    <text evidence="1 15 16">Belongs to the ATPase B chain family.</text>
</comment>
<dbReference type="Pfam" id="PF00430">
    <property type="entry name" value="ATP-synt_B"/>
    <property type="match status" value="1"/>
</dbReference>
<keyword evidence="8 15" id="KW-0406">Ion transport</keyword>
<evidence type="ECO:0000313" key="18">
    <source>
        <dbReference type="EMBL" id="MBL3657742.1"/>
    </source>
</evidence>
<name>A0A937FA10_9BACT</name>
<feature type="coiled-coil region" evidence="17">
    <location>
        <begin position="36"/>
        <end position="136"/>
    </location>
</feature>
<evidence type="ECO:0000256" key="6">
    <source>
        <dbReference type="ARBA" id="ARBA00022781"/>
    </source>
</evidence>
<evidence type="ECO:0000256" key="2">
    <source>
        <dbReference type="ARBA" id="ARBA00022448"/>
    </source>
</evidence>
<dbReference type="GO" id="GO:0046933">
    <property type="term" value="F:proton-transporting ATP synthase activity, rotational mechanism"/>
    <property type="evidence" value="ECO:0007669"/>
    <property type="project" value="UniProtKB-UniRule"/>
</dbReference>
<dbReference type="EMBL" id="JAESIY010000009">
    <property type="protein sequence ID" value="MBL3657742.1"/>
    <property type="molecule type" value="Genomic_DNA"/>
</dbReference>
<organism evidence="18 19">
    <name type="scientific">Fulvivirga sediminis</name>
    <dbReference type="NCBI Taxonomy" id="2803949"/>
    <lineage>
        <taxon>Bacteria</taxon>
        <taxon>Pseudomonadati</taxon>
        <taxon>Bacteroidota</taxon>
        <taxon>Cytophagia</taxon>
        <taxon>Cytophagales</taxon>
        <taxon>Fulvivirgaceae</taxon>
        <taxon>Fulvivirga</taxon>
    </lineage>
</organism>
<keyword evidence="19" id="KW-1185">Reference proteome</keyword>
<dbReference type="CDD" id="cd06503">
    <property type="entry name" value="ATP-synt_Fo_b"/>
    <property type="match status" value="1"/>
</dbReference>
<evidence type="ECO:0000313" key="19">
    <source>
        <dbReference type="Proteomes" id="UP000659388"/>
    </source>
</evidence>
<evidence type="ECO:0000256" key="16">
    <source>
        <dbReference type="RuleBase" id="RU003848"/>
    </source>
</evidence>
<comment type="function">
    <text evidence="11 15">F(1)F(0) ATP synthase produces ATP from ADP in the presence of a proton or sodium gradient. F-type ATPases consist of two structural domains, F(1) containing the extramembraneous catalytic core and F(0) containing the membrane proton channel, linked together by a central stalk and a peripheral stalk. During catalysis, ATP synthesis in the catalytic domain of F(1) is coupled via a rotary mechanism of the central stalk subunits to proton translocation.</text>
</comment>
<evidence type="ECO:0000256" key="3">
    <source>
        <dbReference type="ARBA" id="ARBA00022475"/>
    </source>
</evidence>
<keyword evidence="3 15" id="KW-1003">Cell membrane</keyword>
<dbReference type="Proteomes" id="UP000659388">
    <property type="component" value="Unassembled WGS sequence"/>
</dbReference>
<evidence type="ECO:0000256" key="12">
    <source>
        <dbReference type="ARBA" id="ARBA00025614"/>
    </source>
</evidence>
<keyword evidence="17" id="KW-0175">Coiled coil</keyword>
<keyword evidence="4 15" id="KW-0138">CF(0)</keyword>
<feature type="transmembrane region" description="Helical" evidence="15">
    <location>
        <begin position="12"/>
        <end position="32"/>
    </location>
</feature>
<dbReference type="GO" id="GO:0046961">
    <property type="term" value="F:proton-transporting ATPase activity, rotational mechanism"/>
    <property type="evidence" value="ECO:0007669"/>
    <property type="project" value="TreeGrafter"/>
</dbReference>
<comment type="subcellular location">
    <subcellularLocation>
        <location evidence="15">Cell membrane</location>
        <topology evidence="15">Single-pass membrane protein</topology>
    </subcellularLocation>
    <subcellularLocation>
        <location evidence="14">Endomembrane system</location>
        <topology evidence="14">Single-pass membrane protein</topology>
    </subcellularLocation>
</comment>
<dbReference type="Gene3D" id="6.10.250.1580">
    <property type="match status" value="1"/>
</dbReference>
<keyword evidence="5 15" id="KW-0812">Transmembrane</keyword>
<keyword evidence="2 15" id="KW-0813">Transport</keyword>
<dbReference type="RefSeq" id="WP_202245535.1">
    <property type="nucleotide sequence ID" value="NZ_JAESIY010000009.1"/>
</dbReference>
<evidence type="ECO:0000256" key="5">
    <source>
        <dbReference type="ARBA" id="ARBA00022692"/>
    </source>
</evidence>
<comment type="function">
    <text evidence="12">Component of the F(0) channel, it forms part of the peripheral stalk, linking F(1) to F(0). The b'-subunit is a diverged and duplicated form of b found in plants and photosynthetic bacteria.</text>
</comment>
<dbReference type="SUPFAM" id="SSF81573">
    <property type="entry name" value="F1F0 ATP synthase subunit B, membrane domain"/>
    <property type="match status" value="1"/>
</dbReference>
<comment type="caution">
    <text evidence="18">The sequence shown here is derived from an EMBL/GenBank/DDBJ whole genome shotgun (WGS) entry which is preliminary data.</text>
</comment>
<dbReference type="InterPro" id="IPR002146">
    <property type="entry name" value="ATP_synth_b/b'su_bac/chlpt"/>
</dbReference>
<keyword evidence="7 15" id="KW-1133">Transmembrane helix</keyword>
<evidence type="ECO:0000256" key="10">
    <source>
        <dbReference type="ARBA" id="ARBA00023310"/>
    </source>
</evidence>
<evidence type="ECO:0000256" key="8">
    <source>
        <dbReference type="ARBA" id="ARBA00023065"/>
    </source>
</evidence>
<evidence type="ECO:0000256" key="15">
    <source>
        <dbReference type="HAMAP-Rule" id="MF_01398"/>
    </source>
</evidence>